<reference evidence="2 4" key="1">
    <citation type="submission" date="2020-01" db="EMBL/GenBank/DDBJ databases">
        <authorList>
            <consortium name="DOE Joint Genome Institute"/>
            <person name="Haridas S."/>
            <person name="Albert R."/>
            <person name="Binder M."/>
            <person name="Bloem J."/>
            <person name="Labutti K."/>
            <person name="Salamov A."/>
            <person name="Andreopoulos B."/>
            <person name="Baker S.E."/>
            <person name="Barry K."/>
            <person name="Bills G."/>
            <person name="Bluhm B.H."/>
            <person name="Cannon C."/>
            <person name="Castanera R."/>
            <person name="Culley D.E."/>
            <person name="Daum C."/>
            <person name="Ezra D."/>
            <person name="Gonzalez J.B."/>
            <person name="Henrissat B."/>
            <person name="Kuo A."/>
            <person name="Liang C."/>
            <person name="Lipzen A."/>
            <person name="Lutzoni F."/>
            <person name="Magnuson J."/>
            <person name="Mondo S."/>
            <person name="Nolan M."/>
            <person name="Ohm R."/>
            <person name="Pangilinan J."/>
            <person name="Park H.-J."/>
            <person name="Ramirez L."/>
            <person name="Alfaro M."/>
            <person name="Sun H."/>
            <person name="Tritt A."/>
            <person name="Yoshinaga Y."/>
            <person name="Zwiers L.-H."/>
            <person name="Turgeon B.G."/>
            <person name="Goodwin S.B."/>
            <person name="Spatafora J.W."/>
            <person name="Crous P.W."/>
            <person name="Grigoriev I.V."/>
        </authorList>
    </citation>
    <scope>NUCLEOTIDE SEQUENCE</scope>
    <source>
        <strain evidence="2 4">CBS 781.70</strain>
    </source>
</reference>
<dbReference type="EMBL" id="ML975150">
    <property type="protein sequence ID" value="KAF1816629.1"/>
    <property type="molecule type" value="Genomic_DNA"/>
</dbReference>
<evidence type="ECO:0000313" key="4">
    <source>
        <dbReference type="RefSeq" id="XP_033538260.1"/>
    </source>
</evidence>
<dbReference type="Proteomes" id="UP000504638">
    <property type="component" value="Unplaced"/>
</dbReference>
<dbReference type="GeneID" id="54414338"/>
<reference evidence="4" key="3">
    <citation type="submission" date="2025-04" db="UniProtKB">
        <authorList>
            <consortium name="RefSeq"/>
        </authorList>
    </citation>
    <scope>IDENTIFICATION</scope>
    <source>
        <strain evidence="4">CBS 781.70</strain>
    </source>
</reference>
<reference evidence="4" key="2">
    <citation type="submission" date="2020-04" db="EMBL/GenBank/DDBJ databases">
        <authorList>
            <consortium name="NCBI Genome Project"/>
        </authorList>
    </citation>
    <scope>NUCLEOTIDE SEQUENCE</scope>
    <source>
        <strain evidence="4">CBS 781.70</strain>
    </source>
</reference>
<feature type="region of interest" description="Disordered" evidence="1">
    <location>
        <begin position="1"/>
        <end position="32"/>
    </location>
</feature>
<evidence type="ECO:0000313" key="2">
    <source>
        <dbReference type="EMBL" id="KAF1816629.1"/>
    </source>
</evidence>
<gene>
    <name evidence="2 4" type="ORF">P152DRAFT_130840</name>
</gene>
<sequence>MHPARQLQRQSKVPPHPRPDRPVLSDPFNLEIRTTRHHRKPPLYPHRFPSAALDQLIVNLELVHAKGNRRSLGVPGWYATHNLPGKASCWSPSRSSTYIDIEINLPGLIVAFHASNGLPSLRSLFGLFGQQVLHHFTFHRSALRRGSTLDIPAA</sequence>
<keyword evidence="3" id="KW-1185">Reference proteome</keyword>
<accession>A0A6G1GFH4</accession>
<protein>
    <submittedName>
        <fullName evidence="2 4">Uncharacterized protein</fullName>
    </submittedName>
</protein>
<dbReference type="RefSeq" id="XP_033538260.1">
    <property type="nucleotide sequence ID" value="XM_033673768.1"/>
</dbReference>
<proteinExistence type="predicted"/>
<name>A0A6G1GFH4_9PEZI</name>
<dbReference type="AlphaFoldDB" id="A0A6G1GFH4"/>
<evidence type="ECO:0000256" key="1">
    <source>
        <dbReference type="SAM" id="MobiDB-lite"/>
    </source>
</evidence>
<evidence type="ECO:0000313" key="3">
    <source>
        <dbReference type="Proteomes" id="UP000504638"/>
    </source>
</evidence>
<organism evidence="2">
    <name type="scientific">Eremomyces bilateralis CBS 781.70</name>
    <dbReference type="NCBI Taxonomy" id="1392243"/>
    <lineage>
        <taxon>Eukaryota</taxon>
        <taxon>Fungi</taxon>
        <taxon>Dikarya</taxon>
        <taxon>Ascomycota</taxon>
        <taxon>Pezizomycotina</taxon>
        <taxon>Dothideomycetes</taxon>
        <taxon>Dothideomycetes incertae sedis</taxon>
        <taxon>Eremomycetales</taxon>
        <taxon>Eremomycetaceae</taxon>
        <taxon>Eremomyces</taxon>
    </lineage>
</organism>